<organism evidence="1 2">
    <name type="scientific">Pleionea litopenaei</name>
    <dbReference type="NCBI Taxonomy" id="3070815"/>
    <lineage>
        <taxon>Bacteria</taxon>
        <taxon>Pseudomonadati</taxon>
        <taxon>Pseudomonadota</taxon>
        <taxon>Gammaproteobacteria</taxon>
        <taxon>Oceanospirillales</taxon>
        <taxon>Pleioneaceae</taxon>
        <taxon>Pleionea</taxon>
    </lineage>
</organism>
<keyword evidence="2" id="KW-1185">Reference proteome</keyword>
<evidence type="ECO:0000313" key="2">
    <source>
        <dbReference type="Proteomes" id="UP001239782"/>
    </source>
</evidence>
<reference evidence="1 2" key="1">
    <citation type="submission" date="2023-08" db="EMBL/GenBank/DDBJ databases">
        <title>Pleionea litopenaei sp. nov., isolated from stomach of juvenile Litopenaeus vannamei.</title>
        <authorList>
            <person name="Rho A.M."/>
            <person name="Hwang C.Y."/>
        </authorList>
    </citation>
    <scope>NUCLEOTIDE SEQUENCE [LARGE SCALE GENOMIC DNA]</scope>
    <source>
        <strain evidence="1 2">HL-JVS1</strain>
    </source>
</reference>
<gene>
    <name evidence="1" type="ORF">Q9312_16470</name>
</gene>
<dbReference type="EMBL" id="CP133548">
    <property type="protein sequence ID" value="WMS86816.1"/>
    <property type="molecule type" value="Genomic_DNA"/>
</dbReference>
<dbReference type="KEGG" id="plei:Q9312_16470"/>
<accession>A0AA51X6H1</accession>
<evidence type="ECO:0000313" key="1">
    <source>
        <dbReference type="EMBL" id="WMS86816.1"/>
    </source>
</evidence>
<dbReference type="Proteomes" id="UP001239782">
    <property type="component" value="Chromosome"/>
</dbReference>
<dbReference type="RefSeq" id="WP_309201961.1">
    <property type="nucleotide sequence ID" value="NZ_CP133548.1"/>
</dbReference>
<sequence>MKNKKAIASQANTVDSKPERPLLNSHRHLSFAFSNEIDETFVWLTVQECGELSLIDVYQYGDSEQNEFDTLATALFYKVASYPKIPLDQRIKNGEPGIYLREELVVNDLDSIKHKHKQKKKLMRISESSLDTHYIDSMLKKICVNWLLF</sequence>
<protein>
    <submittedName>
        <fullName evidence="1">Uncharacterized protein</fullName>
    </submittedName>
</protein>
<name>A0AA51X6H1_9GAMM</name>
<proteinExistence type="predicted"/>
<dbReference type="AlphaFoldDB" id="A0AA51X6H1"/>